<feature type="domain" description="Heterokaryon incompatibility" evidence="1">
    <location>
        <begin position="7"/>
        <end position="142"/>
    </location>
</feature>
<dbReference type="OrthoDB" id="194358at2759"/>
<sequence>LTSSPFYYAASYTWGVPGSLQEIELNGVAHSIQANLFDFLQQLRLADATVTLWVDALCISQNDNSEKSIQVPLMGLIYSNAKSVFVWLGPQADGSEEYFDSFNQAPSKSLKKVDSDARNPRSAAIAFLQRREYWTRTWIIQELVLA</sequence>
<dbReference type="PANTHER" id="PTHR24148:SF73">
    <property type="entry name" value="HET DOMAIN PROTEIN (AFU_ORTHOLOGUE AFUA_8G01020)"/>
    <property type="match status" value="1"/>
</dbReference>
<organism evidence="2">
    <name type="scientific">Mytilinidion resinicola</name>
    <dbReference type="NCBI Taxonomy" id="574789"/>
    <lineage>
        <taxon>Eukaryota</taxon>
        <taxon>Fungi</taxon>
        <taxon>Dikarya</taxon>
        <taxon>Ascomycota</taxon>
        <taxon>Pezizomycotina</taxon>
        <taxon>Dothideomycetes</taxon>
        <taxon>Pleosporomycetidae</taxon>
        <taxon>Mytilinidiales</taxon>
        <taxon>Mytilinidiaceae</taxon>
        <taxon>Mytilinidion</taxon>
    </lineage>
</organism>
<dbReference type="GeneID" id="54455655"/>
<dbReference type="InterPro" id="IPR052895">
    <property type="entry name" value="HetReg/Transcr_Mod"/>
</dbReference>
<dbReference type="EMBL" id="MU003694">
    <property type="protein sequence ID" value="KAF2814788.1"/>
    <property type="molecule type" value="Genomic_DNA"/>
</dbReference>
<reference evidence="2 4" key="1">
    <citation type="journal article" date="2020" name="Stud. Mycol.">
        <title>101 Dothideomycetes genomes: a test case for predicting lifestyles and emergence of pathogens.</title>
        <authorList>
            <person name="Haridas S."/>
            <person name="Albert R."/>
            <person name="Binder M."/>
            <person name="Bloem J."/>
            <person name="Labutti K."/>
            <person name="Salamov A."/>
            <person name="Andreopoulos B."/>
            <person name="Baker S."/>
            <person name="Barry K."/>
            <person name="Bills G."/>
            <person name="Bluhm B."/>
            <person name="Cannon C."/>
            <person name="Castanera R."/>
            <person name="Culley D."/>
            <person name="Daum C."/>
            <person name="Ezra D."/>
            <person name="Gonzalez J."/>
            <person name="Henrissat B."/>
            <person name="Kuo A."/>
            <person name="Liang C."/>
            <person name="Lipzen A."/>
            <person name="Lutzoni F."/>
            <person name="Magnuson J."/>
            <person name="Mondo S."/>
            <person name="Nolan M."/>
            <person name="Ohm R."/>
            <person name="Pangilinan J."/>
            <person name="Park H.-J."/>
            <person name="Ramirez L."/>
            <person name="Alfaro M."/>
            <person name="Sun H."/>
            <person name="Tritt A."/>
            <person name="Yoshinaga Y."/>
            <person name="Zwiers L.-H."/>
            <person name="Turgeon B."/>
            <person name="Goodwin S."/>
            <person name="Spatafora J."/>
            <person name="Crous P."/>
            <person name="Grigoriev I."/>
        </authorList>
    </citation>
    <scope>NUCLEOTIDE SEQUENCE</scope>
    <source>
        <strain evidence="2 4">CBS 304.34</strain>
    </source>
</reference>
<feature type="non-terminal residue" evidence="2">
    <location>
        <position position="1"/>
    </location>
</feature>
<dbReference type="RefSeq" id="XP_033581752.1">
    <property type="nucleotide sequence ID" value="XM_033714762.1"/>
</dbReference>
<accession>A0A6A6Z1V8</accession>
<proteinExistence type="predicted"/>
<evidence type="ECO:0000259" key="1">
    <source>
        <dbReference type="Pfam" id="PF06985"/>
    </source>
</evidence>
<evidence type="ECO:0000313" key="3">
    <source>
        <dbReference type="Proteomes" id="UP000504636"/>
    </source>
</evidence>
<dbReference type="Proteomes" id="UP000504636">
    <property type="component" value="Unplaced"/>
</dbReference>
<keyword evidence="3" id="KW-1185">Reference proteome</keyword>
<dbReference type="PANTHER" id="PTHR24148">
    <property type="entry name" value="ANKYRIN REPEAT DOMAIN-CONTAINING PROTEIN 39 HOMOLOG-RELATED"/>
    <property type="match status" value="1"/>
</dbReference>
<feature type="non-terminal residue" evidence="2">
    <location>
        <position position="146"/>
    </location>
</feature>
<name>A0A6A6Z1V8_9PEZI</name>
<evidence type="ECO:0000313" key="4">
    <source>
        <dbReference type="RefSeq" id="XP_033581752.1"/>
    </source>
</evidence>
<reference evidence="4" key="2">
    <citation type="submission" date="2020-04" db="EMBL/GenBank/DDBJ databases">
        <authorList>
            <consortium name="NCBI Genome Project"/>
        </authorList>
    </citation>
    <scope>NUCLEOTIDE SEQUENCE</scope>
    <source>
        <strain evidence="4">CBS 304.34</strain>
    </source>
</reference>
<protein>
    <submittedName>
        <fullName evidence="2 4">Heterokaryon incompatibility</fullName>
    </submittedName>
</protein>
<gene>
    <name evidence="2 4" type="ORF">BDZ99DRAFT_367379</name>
</gene>
<dbReference type="InterPro" id="IPR010730">
    <property type="entry name" value="HET"/>
</dbReference>
<evidence type="ECO:0000313" key="2">
    <source>
        <dbReference type="EMBL" id="KAF2814788.1"/>
    </source>
</evidence>
<reference evidence="4" key="3">
    <citation type="submission" date="2025-04" db="UniProtKB">
        <authorList>
            <consortium name="RefSeq"/>
        </authorList>
    </citation>
    <scope>IDENTIFICATION</scope>
    <source>
        <strain evidence="4">CBS 304.34</strain>
    </source>
</reference>
<dbReference type="Pfam" id="PF06985">
    <property type="entry name" value="HET"/>
    <property type="match status" value="1"/>
</dbReference>
<dbReference type="AlphaFoldDB" id="A0A6A6Z1V8"/>